<sequence length="298" mass="33591">MREDFNDYLAFLAVAQERSFTRAAARLNISQSTLSHIIRRLEERLGMRLLMRTTRKVAPTEVGEKLMAALEPRLDAIETDISALLRFRDTPAGTVRLTVSDHILHEYVWPALAPVLKNYPDIQVELSQENGFIDIVEGRFDAGVRLGDDVVKDMIAVRIGADWQPAVIGSADYLEKAGMPSHPSDLVRHSCINIRHSGAGPLYAWEFEKGAEKLNLKVQGQLIYNSVYPMLASVEAGYGLAYVPDNLAEPGIKQGRWVRILKEWSPVFKGYHLYYPNRRQMSPALRVIIDALRYRSAG</sequence>
<dbReference type="GO" id="GO:0003700">
    <property type="term" value="F:DNA-binding transcription factor activity"/>
    <property type="evidence" value="ECO:0007669"/>
    <property type="project" value="InterPro"/>
</dbReference>
<gene>
    <name evidence="6" type="ORF">CQW29_20565</name>
</gene>
<dbReference type="Gene3D" id="3.40.190.290">
    <property type="match status" value="1"/>
</dbReference>
<proteinExistence type="inferred from homology"/>
<dbReference type="CDD" id="cd08474">
    <property type="entry name" value="PBP2_CrgA_like_5"/>
    <property type="match status" value="1"/>
</dbReference>
<dbReference type="FunFam" id="3.40.190.290:FF:000012">
    <property type="entry name" value="Transcriptional regulator, LysR family"/>
    <property type="match status" value="1"/>
</dbReference>
<evidence type="ECO:0000313" key="6">
    <source>
        <dbReference type="EMBL" id="PRD13637.1"/>
    </source>
</evidence>
<evidence type="ECO:0000256" key="2">
    <source>
        <dbReference type="ARBA" id="ARBA00023015"/>
    </source>
</evidence>
<evidence type="ECO:0000256" key="1">
    <source>
        <dbReference type="ARBA" id="ARBA00009437"/>
    </source>
</evidence>
<dbReference type="GO" id="GO:0006351">
    <property type="term" value="P:DNA-templated transcription"/>
    <property type="evidence" value="ECO:0007669"/>
    <property type="project" value="TreeGrafter"/>
</dbReference>
<organism evidence="6 7">
    <name type="scientific">Pantoea coffeiphila</name>
    <dbReference type="NCBI Taxonomy" id="1465635"/>
    <lineage>
        <taxon>Bacteria</taxon>
        <taxon>Pseudomonadati</taxon>
        <taxon>Pseudomonadota</taxon>
        <taxon>Gammaproteobacteria</taxon>
        <taxon>Enterobacterales</taxon>
        <taxon>Erwiniaceae</taxon>
        <taxon>Pantoea</taxon>
    </lineage>
</organism>
<keyword evidence="4" id="KW-0804">Transcription</keyword>
<evidence type="ECO:0000256" key="4">
    <source>
        <dbReference type="ARBA" id="ARBA00023163"/>
    </source>
</evidence>
<dbReference type="PANTHER" id="PTHR30537:SF1">
    <property type="entry name" value="HTH-TYPE TRANSCRIPTIONAL REGULATOR PGRR"/>
    <property type="match status" value="1"/>
</dbReference>
<keyword evidence="2" id="KW-0805">Transcription regulation</keyword>
<feature type="domain" description="HTH lysR-type" evidence="5">
    <location>
        <begin position="1"/>
        <end position="60"/>
    </location>
</feature>
<dbReference type="InterPro" id="IPR000847">
    <property type="entry name" value="LysR_HTH_N"/>
</dbReference>
<evidence type="ECO:0000259" key="5">
    <source>
        <dbReference type="PROSITE" id="PS50931"/>
    </source>
</evidence>
<dbReference type="PANTHER" id="PTHR30537">
    <property type="entry name" value="HTH-TYPE TRANSCRIPTIONAL REGULATOR"/>
    <property type="match status" value="1"/>
</dbReference>
<dbReference type="SUPFAM" id="SSF46785">
    <property type="entry name" value="Winged helix' DNA-binding domain"/>
    <property type="match status" value="1"/>
</dbReference>
<dbReference type="Pfam" id="PF03466">
    <property type="entry name" value="LysR_substrate"/>
    <property type="match status" value="1"/>
</dbReference>
<dbReference type="AlphaFoldDB" id="A0A2S9I757"/>
<dbReference type="PROSITE" id="PS50931">
    <property type="entry name" value="HTH_LYSR"/>
    <property type="match status" value="1"/>
</dbReference>
<protein>
    <submittedName>
        <fullName evidence="6">LysR family transcriptional regulator</fullName>
    </submittedName>
</protein>
<dbReference type="Pfam" id="PF00126">
    <property type="entry name" value="HTH_1"/>
    <property type="match status" value="1"/>
</dbReference>
<dbReference type="InterPro" id="IPR036388">
    <property type="entry name" value="WH-like_DNA-bd_sf"/>
</dbReference>
<dbReference type="OrthoDB" id="9813056at2"/>
<dbReference type="PRINTS" id="PR00039">
    <property type="entry name" value="HTHLYSR"/>
</dbReference>
<dbReference type="InterPro" id="IPR036390">
    <property type="entry name" value="WH_DNA-bd_sf"/>
</dbReference>
<evidence type="ECO:0000313" key="7">
    <source>
        <dbReference type="Proteomes" id="UP000239181"/>
    </source>
</evidence>
<evidence type="ECO:0000256" key="3">
    <source>
        <dbReference type="ARBA" id="ARBA00023125"/>
    </source>
</evidence>
<keyword evidence="3" id="KW-0238">DNA-binding</keyword>
<dbReference type="SUPFAM" id="SSF53850">
    <property type="entry name" value="Periplasmic binding protein-like II"/>
    <property type="match status" value="1"/>
</dbReference>
<dbReference type="EMBL" id="PDET01000017">
    <property type="protein sequence ID" value="PRD13637.1"/>
    <property type="molecule type" value="Genomic_DNA"/>
</dbReference>
<dbReference type="Proteomes" id="UP000239181">
    <property type="component" value="Unassembled WGS sequence"/>
</dbReference>
<dbReference type="InterPro" id="IPR058163">
    <property type="entry name" value="LysR-type_TF_proteobact-type"/>
</dbReference>
<keyword evidence="7" id="KW-1185">Reference proteome</keyword>
<dbReference type="Gene3D" id="1.10.10.10">
    <property type="entry name" value="Winged helix-like DNA-binding domain superfamily/Winged helix DNA-binding domain"/>
    <property type="match status" value="1"/>
</dbReference>
<dbReference type="RefSeq" id="WP_105594597.1">
    <property type="nucleotide sequence ID" value="NZ_PDET01000017.1"/>
</dbReference>
<name>A0A2S9I757_9GAMM</name>
<accession>A0A2S9I757</accession>
<dbReference type="InterPro" id="IPR005119">
    <property type="entry name" value="LysR_subst-bd"/>
</dbReference>
<reference evidence="6 7" key="1">
    <citation type="submission" date="2017-10" db="EMBL/GenBank/DDBJ databases">
        <title>Draft genome of two endophytic bacteria isolated from 'guarana' Paullinia cupana (Mart.) Ducke.</title>
        <authorList>
            <person name="Siqueira K.A."/>
            <person name="Liotti R.G."/>
            <person name="Mendes T.A."/>
            <person name="Soares M.A."/>
        </authorList>
    </citation>
    <scope>NUCLEOTIDE SEQUENCE [LARGE SCALE GENOMIC DNA]</scope>
    <source>
        <strain evidence="6 7">342</strain>
    </source>
</reference>
<dbReference type="FunFam" id="1.10.10.10:FF:000001">
    <property type="entry name" value="LysR family transcriptional regulator"/>
    <property type="match status" value="1"/>
</dbReference>
<dbReference type="GO" id="GO:0043565">
    <property type="term" value="F:sequence-specific DNA binding"/>
    <property type="evidence" value="ECO:0007669"/>
    <property type="project" value="TreeGrafter"/>
</dbReference>
<comment type="caution">
    <text evidence="6">The sequence shown here is derived from an EMBL/GenBank/DDBJ whole genome shotgun (WGS) entry which is preliminary data.</text>
</comment>
<comment type="similarity">
    <text evidence="1">Belongs to the LysR transcriptional regulatory family.</text>
</comment>